<keyword evidence="6 8" id="KW-1133">Transmembrane helix</keyword>
<comment type="caution">
    <text evidence="10">The sequence shown here is derived from an EMBL/GenBank/DDBJ whole genome shotgun (WGS) entry which is preliminary data.</text>
</comment>
<dbReference type="EMBL" id="QPMK01000006">
    <property type="protein sequence ID" value="RDD66287.1"/>
    <property type="molecule type" value="Genomic_DNA"/>
</dbReference>
<dbReference type="FunFam" id="1.20.81.30:FF:000001">
    <property type="entry name" value="Type II secretion system protein F"/>
    <property type="match status" value="1"/>
</dbReference>
<dbReference type="Proteomes" id="UP000253977">
    <property type="component" value="Unassembled WGS sequence"/>
</dbReference>
<dbReference type="InterPro" id="IPR003004">
    <property type="entry name" value="GspF/PilC"/>
</dbReference>
<evidence type="ECO:0000256" key="5">
    <source>
        <dbReference type="ARBA" id="ARBA00022692"/>
    </source>
</evidence>
<protein>
    <submittedName>
        <fullName evidence="10">Type II secretion system protein GspF</fullName>
    </submittedName>
</protein>
<evidence type="ECO:0000256" key="2">
    <source>
        <dbReference type="ARBA" id="ARBA00005745"/>
    </source>
</evidence>
<keyword evidence="7 8" id="KW-0472">Membrane</keyword>
<dbReference type="RefSeq" id="WP_114510859.1">
    <property type="nucleotide sequence ID" value="NZ_QPMK01000006.1"/>
</dbReference>
<keyword evidence="11" id="KW-1185">Reference proteome</keyword>
<dbReference type="InterPro" id="IPR018076">
    <property type="entry name" value="T2SS_GspF_dom"/>
</dbReference>
<dbReference type="AlphaFoldDB" id="A0A369TQ75"/>
<dbReference type="PRINTS" id="PR00812">
    <property type="entry name" value="BCTERIALGSPF"/>
</dbReference>
<keyword evidence="4" id="KW-0997">Cell inner membrane</keyword>
<dbReference type="OrthoDB" id="9805682at2"/>
<feature type="transmembrane region" description="Helical" evidence="8">
    <location>
        <begin position="168"/>
        <end position="191"/>
    </location>
</feature>
<dbReference type="PANTHER" id="PTHR30012">
    <property type="entry name" value="GENERAL SECRETION PATHWAY PROTEIN"/>
    <property type="match status" value="1"/>
</dbReference>
<name>A0A369TQ75_9RHOB</name>
<dbReference type="PANTHER" id="PTHR30012:SF0">
    <property type="entry name" value="TYPE II SECRETION SYSTEM PROTEIN F-RELATED"/>
    <property type="match status" value="1"/>
</dbReference>
<evidence type="ECO:0000256" key="3">
    <source>
        <dbReference type="ARBA" id="ARBA00022475"/>
    </source>
</evidence>
<evidence type="ECO:0000313" key="11">
    <source>
        <dbReference type="Proteomes" id="UP000253977"/>
    </source>
</evidence>
<accession>A0A369TQ75</accession>
<feature type="transmembrane region" description="Helical" evidence="8">
    <location>
        <begin position="222"/>
        <end position="241"/>
    </location>
</feature>
<evidence type="ECO:0000256" key="6">
    <source>
        <dbReference type="ARBA" id="ARBA00022989"/>
    </source>
</evidence>
<organism evidence="10 11">
    <name type="scientific">Thalassococcus profundi</name>
    <dbReference type="NCBI Taxonomy" id="2282382"/>
    <lineage>
        <taxon>Bacteria</taxon>
        <taxon>Pseudomonadati</taxon>
        <taxon>Pseudomonadota</taxon>
        <taxon>Alphaproteobacteria</taxon>
        <taxon>Rhodobacterales</taxon>
        <taxon>Roseobacteraceae</taxon>
        <taxon>Thalassococcus</taxon>
    </lineage>
</organism>
<sequence>MAAFLYRAVDPDGKRSKGLLEASSEAAARASLRQRNLLPIAVEPTRAKGASRDLSLSRQKLPLKRLALVTRQVATLIGAQVRIEDALRIVADQTRSSGAATLLLNLRSAVLDGRSFSAALDDYPGTFGQYYRASVRAGESAGRLAQVMEHLALHIEEQARNRQSLNLALIYPALLAVVSLGVIVALLTFVVPDIVRVFTSRGADLPALTKGLIAVSDVVARYGLAALAVAVGLGVAAVLVLRRPGPRRAFHRTLLRAPVSRGMVLRINAAQFSGTLATLVQSGVPLADALRAASDTVPNLEFRAAMRGVTERVTDGAALSVAAQETGLLPPMLVAMIASGEAGGTLGQSLERGAEDLARDLKAMVATIVALVEPAVLLVMGGIVMLLVLAILLPIVGLNALAG</sequence>
<proteinExistence type="inferred from homology"/>
<dbReference type="Pfam" id="PF00482">
    <property type="entry name" value="T2SSF"/>
    <property type="match status" value="2"/>
</dbReference>
<reference evidence="10 11" key="1">
    <citation type="submission" date="2018-07" db="EMBL/GenBank/DDBJ databases">
        <title>Thalassococcus profundi sp. nov., a marine bacterium isolated from deep seawater of Okinawa Trough.</title>
        <authorList>
            <person name="Yu M."/>
        </authorList>
    </citation>
    <scope>NUCLEOTIDE SEQUENCE [LARGE SCALE GENOMIC DNA]</scope>
    <source>
        <strain evidence="10 11">WRAS1</strain>
    </source>
</reference>
<feature type="transmembrane region" description="Helical" evidence="8">
    <location>
        <begin position="368"/>
        <end position="396"/>
    </location>
</feature>
<dbReference type="Gene3D" id="1.20.81.30">
    <property type="entry name" value="Type II secretion system (T2SS), domain F"/>
    <property type="match status" value="2"/>
</dbReference>
<evidence type="ECO:0000256" key="4">
    <source>
        <dbReference type="ARBA" id="ARBA00022519"/>
    </source>
</evidence>
<dbReference type="GO" id="GO:0015628">
    <property type="term" value="P:protein secretion by the type II secretion system"/>
    <property type="evidence" value="ECO:0007669"/>
    <property type="project" value="TreeGrafter"/>
</dbReference>
<evidence type="ECO:0000256" key="1">
    <source>
        <dbReference type="ARBA" id="ARBA00004429"/>
    </source>
</evidence>
<keyword evidence="5 8" id="KW-0812">Transmembrane</keyword>
<dbReference type="GO" id="GO:0005886">
    <property type="term" value="C:plasma membrane"/>
    <property type="evidence" value="ECO:0007669"/>
    <property type="project" value="UniProtKB-SubCell"/>
</dbReference>
<gene>
    <name evidence="10" type="ORF">DU478_10205</name>
</gene>
<evidence type="ECO:0000259" key="9">
    <source>
        <dbReference type="Pfam" id="PF00482"/>
    </source>
</evidence>
<feature type="domain" description="Type II secretion system protein GspF" evidence="9">
    <location>
        <begin position="70"/>
        <end position="192"/>
    </location>
</feature>
<evidence type="ECO:0000313" key="10">
    <source>
        <dbReference type="EMBL" id="RDD66287.1"/>
    </source>
</evidence>
<comment type="subcellular location">
    <subcellularLocation>
        <location evidence="1">Cell inner membrane</location>
        <topology evidence="1">Multi-pass membrane protein</topology>
    </subcellularLocation>
</comment>
<evidence type="ECO:0000256" key="7">
    <source>
        <dbReference type="ARBA" id="ARBA00023136"/>
    </source>
</evidence>
<dbReference type="InterPro" id="IPR042094">
    <property type="entry name" value="T2SS_GspF_sf"/>
</dbReference>
<comment type="similarity">
    <text evidence="2">Belongs to the GSP F family.</text>
</comment>
<evidence type="ECO:0000256" key="8">
    <source>
        <dbReference type="SAM" id="Phobius"/>
    </source>
</evidence>
<keyword evidence="3" id="KW-1003">Cell membrane</keyword>
<feature type="domain" description="Type II secretion system protein GspF" evidence="9">
    <location>
        <begin position="272"/>
        <end position="394"/>
    </location>
</feature>